<dbReference type="Proteomes" id="UP000215896">
    <property type="component" value="Unassembled WGS sequence"/>
</dbReference>
<name>A0A255GPL3_9ACTN</name>
<dbReference type="AlphaFoldDB" id="A0A255GPL3"/>
<feature type="region of interest" description="Disordered" evidence="2">
    <location>
        <begin position="385"/>
        <end position="428"/>
    </location>
</feature>
<comment type="similarity">
    <text evidence="1">Belongs to the ROK (NagC/XylR) family.</text>
</comment>
<evidence type="ECO:0000313" key="4">
    <source>
        <dbReference type="Proteomes" id="UP000215896"/>
    </source>
</evidence>
<dbReference type="SUPFAM" id="SSF46785">
    <property type="entry name" value="Winged helix' DNA-binding domain"/>
    <property type="match status" value="1"/>
</dbReference>
<dbReference type="PANTHER" id="PTHR18964">
    <property type="entry name" value="ROK (REPRESSOR, ORF, KINASE) FAMILY"/>
    <property type="match status" value="1"/>
</dbReference>
<dbReference type="InterPro" id="IPR036388">
    <property type="entry name" value="WH-like_DNA-bd_sf"/>
</dbReference>
<dbReference type="InterPro" id="IPR036390">
    <property type="entry name" value="WH_DNA-bd_sf"/>
</dbReference>
<proteinExistence type="inferred from homology"/>
<sequence length="428" mass="44877">MSWLLRSSDVGSANRARLLRLLHISGPLTRADLAVTLGVSRATIGPIVQPLIDEGVLVEQAARSAGESGGKPAKPLWFGDRLHLGAGFLSPDECTFAAVRMDGRIDARESRPVDASDPEEVLDLVRATAASVLTGRSVLGIGVAFAGTVDSVTGTLLANYRRPWLQGLQVGEALRRAQGVPVFADHHPRVQAYGDAWFGPGKEVSPFASVVTGEVLGVGIVEDGEVLKGPRGAGGEIGHMVVDLRGEVCACGRRGCWETVATLPWLRSRAAELGLADPRRVTAARLVAAIGRSATAERLAKEYAGQIALGLANLEQILGLGTYFVHGDAAGGGEPMRRWIEDALVANSPDREPHPRIQLVTQPDEATLLGGTALALSHLFPRTPSRAGSGCAPPRAATGSGEPVGTYPDSHEGRFRTGGVRTHAPDGA</sequence>
<accession>A0A255GPL3</accession>
<dbReference type="InterPro" id="IPR000600">
    <property type="entry name" value="ROK"/>
</dbReference>
<dbReference type="SUPFAM" id="SSF53067">
    <property type="entry name" value="Actin-like ATPase domain"/>
    <property type="match status" value="1"/>
</dbReference>
<comment type="caution">
    <text evidence="3">The sequence shown here is derived from an EMBL/GenBank/DDBJ whole genome shotgun (WGS) entry which is preliminary data.</text>
</comment>
<dbReference type="Gene3D" id="3.30.420.40">
    <property type="match status" value="2"/>
</dbReference>
<dbReference type="PANTHER" id="PTHR18964:SF169">
    <property type="entry name" value="N-ACETYLMANNOSAMINE KINASE"/>
    <property type="match status" value="1"/>
</dbReference>
<dbReference type="InterPro" id="IPR043129">
    <property type="entry name" value="ATPase_NBD"/>
</dbReference>
<gene>
    <name evidence="3" type="ORF">CGZ94_00040</name>
</gene>
<protein>
    <recommendedName>
        <fullName evidence="5">ROK family transcriptional regulator</fullName>
    </recommendedName>
</protein>
<dbReference type="Pfam" id="PF00480">
    <property type="entry name" value="ROK"/>
    <property type="match status" value="1"/>
</dbReference>
<dbReference type="EMBL" id="NMVO01000001">
    <property type="protein sequence ID" value="OYO17342.1"/>
    <property type="molecule type" value="Genomic_DNA"/>
</dbReference>
<dbReference type="Gene3D" id="1.10.10.10">
    <property type="entry name" value="Winged helix-like DNA-binding domain superfamily/Winged helix DNA-binding domain"/>
    <property type="match status" value="1"/>
</dbReference>
<evidence type="ECO:0000256" key="2">
    <source>
        <dbReference type="SAM" id="MobiDB-lite"/>
    </source>
</evidence>
<evidence type="ECO:0000256" key="1">
    <source>
        <dbReference type="ARBA" id="ARBA00006479"/>
    </source>
</evidence>
<keyword evidence="4" id="KW-1185">Reference proteome</keyword>
<reference evidence="3 4" key="1">
    <citation type="submission" date="2017-07" db="EMBL/GenBank/DDBJ databases">
        <title>Draft whole genome sequences of clinical Proprionibacteriaceae strains.</title>
        <authorList>
            <person name="Bernier A.-M."/>
            <person name="Bernard K."/>
            <person name="Domingo M.-C."/>
        </authorList>
    </citation>
    <scope>NUCLEOTIDE SEQUENCE [LARGE SCALE GENOMIC DNA]</scope>
    <source>
        <strain evidence="3 4">NML 030167</strain>
    </source>
</reference>
<evidence type="ECO:0008006" key="5">
    <source>
        <dbReference type="Google" id="ProtNLM"/>
    </source>
</evidence>
<organism evidence="3 4">
    <name type="scientific">Enemella evansiae</name>
    <dbReference type="NCBI Taxonomy" id="2016499"/>
    <lineage>
        <taxon>Bacteria</taxon>
        <taxon>Bacillati</taxon>
        <taxon>Actinomycetota</taxon>
        <taxon>Actinomycetes</taxon>
        <taxon>Propionibacteriales</taxon>
        <taxon>Propionibacteriaceae</taxon>
        <taxon>Enemella</taxon>
    </lineage>
</organism>
<evidence type="ECO:0000313" key="3">
    <source>
        <dbReference type="EMBL" id="OYO17342.1"/>
    </source>
</evidence>